<feature type="region of interest" description="Disordered" evidence="1">
    <location>
        <begin position="21"/>
        <end position="48"/>
    </location>
</feature>
<organism evidence="3">
    <name type="scientific">Anopheles atroparvus</name>
    <name type="common">European mosquito</name>
    <dbReference type="NCBI Taxonomy" id="41427"/>
    <lineage>
        <taxon>Eukaryota</taxon>
        <taxon>Metazoa</taxon>
        <taxon>Ecdysozoa</taxon>
        <taxon>Arthropoda</taxon>
        <taxon>Hexapoda</taxon>
        <taxon>Insecta</taxon>
        <taxon>Pterygota</taxon>
        <taxon>Neoptera</taxon>
        <taxon>Endopterygota</taxon>
        <taxon>Diptera</taxon>
        <taxon>Nematocera</taxon>
        <taxon>Culicoidea</taxon>
        <taxon>Culicidae</taxon>
        <taxon>Anophelinae</taxon>
        <taxon>Anopheles</taxon>
    </lineage>
</organism>
<sequence length="204" mass="21702">MNESGSIPAAGRRGCLASRSAVNGTTNTSTATNSGAEPHSLGGTSFRFSGVLPTAQRDLRRRRMHRVRRLVAIGRIGTALPYLSALARSCFACSASSMVGTRNRAIRNCDCCWELEPAPPIPPPPPAPTAEPSMVQTPTPVDTIGNEEDAAIWASRPPAFRVMIVWFWFACVVPTALLLLTPVAFGAVETTVGCCCRLGSRSNC</sequence>
<keyword evidence="2" id="KW-1133">Transmembrane helix</keyword>
<keyword evidence="2" id="KW-0812">Transmembrane</keyword>
<evidence type="ECO:0000313" key="3">
    <source>
        <dbReference type="EnsemblMetazoa" id="AATE014305-PA.1"/>
    </source>
</evidence>
<protein>
    <submittedName>
        <fullName evidence="3">Uncharacterized protein</fullName>
    </submittedName>
</protein>
<reference evidence="3" key="1">
    <citation type="submission" date="2022-08" db="UniProtKB">
        <authorList>
            <consortium name="EnsemblMetazoa"/>
        </authorList>
    </citation>
    <scope>IDENTIFICATION</scope>
    <source>
        <strain evidence="3">EBRO</strain>
    </source>
</reference>
<dbReference type="VEuPathDB" id="VectorBase:AATE014305"/>
<feature type="transmembrane region" description="Helical" evidence="2">
    <location>
        <begin position="165"/>
        <end position="188"/>
    </location>
</feature>
<accession>A0A182JA99</accession>
<name>A0A182JA99_ANOAO</name>
<dbReference type="EnsemblMetazoa" id="AATE014305-RA">
    <property type="protein sequence ID" value="AATE014305-PA.1"/>
    <property type="gene ID" value="AATE014305"/>
</dbReference>
<proteinExistence type="predicted"/>
<evidence type="ECO:0000256" key="2">
    <source>
        <dbReference type="SAM" id="Phobius"/>
    </source>
</evidence>
<keyword evidence="2" id="KW-0472">Membrane</keyword>
<feature type="compositionally biased region" description="Low complexity" evidence="1">
    <location>
        <begin position="21"/>
        <end position="36"/>
    </location>
</feature>
<dbReference type="AlphaFoldDB" id="A0A182JA99"/>
<evidence type="ECO:0000256" key="1">
    <source>
        <dbReference type="SAM" id="MobiDB-lite"/>
    </source>
</evidence>